<reference evidence="1 2" key="1">
    <citation type="submission" date="2023-09" db="EMBL/GenBank/DDBJ databases">
        <authorList>
            <person name="Wang M."/>
        </authorList>
    </citation>
    <scope>NUCLEOTIDE SEQUENCE [LARGE SCALE GENOMIC DNA]</scope>
    <source>
        <strain evidence="1">GT-2023</strain>
        <tissue evidence="1">Liver</tissue>
    </source>
</reference>
<evidence type="ECO:0000313" key="1">
    <source>
        <dbReference type="EMBL" id="KAL1248987.1"/>
    </source>
</evidence>
<name>A0ABR3L7X8_9TELE</name>
<evidence type="ECO:0000313" key="2">
    <source>
        <dbReference type="Proteomes" id="UP001558613"/>
    </source>
</evidence>
<comment type="caution">
    <text evidence="1">The sequence shown here is derived from an EMBL/GenBank/DDBJ whole genome shotgun (WGS) entry which is preliminary data.</text>
</comment>
<keyword evidence="2" id="KW-1185">Reference proteome</keyword>
<gene>
    <name evidence="1" type="ORF">QQF64_022305</name>
</gene>
<organism evidence="1 2">
    <name type="scientific">Cirrhinus molitorella</name>
    <name type="common">mud carp</name>
    <dbReference type="NCBI Taxonomy" id="172907"/>
    <lineage>
        <taxon>Eukaryota</taxon>
        <taxon>Metazoa</taxon>
        <taxon>Chordata</taxon>
        <taxon>Craniata</taxon>
        <taxon>Vertebrata</taxon>
        <taxon>Euteleostomi</taxon>
        <taxon>Actinopterygii</taxon>
        <taxon>Neopterygii</taxon>
        <taxon>Teleostei</taxon>
        <taxon>Ostariophysi</taxon>
        <taxon>Cypriniformes</taxon>
        <taxon>Cyprinidae</taxon>
        <taxon>Labeoninae</taxon>
        <taxon>Labeonini</taxon>
        <taxon>Cirrhinus</taxon>
    </lineage>
</organism>
<sequence length="88" mass="9587">MGKTADLTAVQKAIIDTLKQEDSFCEATSATILFPALAGRNTGSPGRLQFQRVTIELFPSAFAPCLIEQTYQCPFVEVSYIRTLSATP</sequence>
<protein>
    <submittedName>
        <fullName evidence="1">Uncharacterized protein</fullName>
    </submittedName>
</protein>
<proteinExistence type="predicted"/>
<dbReference type="Proteomes" id="UP001558613">
    <property type="component" value="Unassembled WGS sequence"/>
</dbReference>
<dbReference type="EMBL" id="JAYMGO010000024">
    <property type="protein sequence ID" value="KAL1248987.1"/>
    <property type="molecule type" value="Genomic_DNA"/>
</dbReference>
<accession>A0ABR3L7X8</accession>